<protein>
    <submittedName>
        <fullName evidence="1">Uncharacterized protein</fullName>
    </submittedName>
</protein>
<dbReference type="OrthoDB" id="1659429at2759"/>
<dbReference type="Proteomes" id="UP000828251">
    <property type="component" value="Unassembled WGS sequence"/>
</dbReference>
<dbReference type="AlphaFoldDB" id="A0A9D3UAJ6"/>
<sequence length="97" mass="11271">MEMPPVFKSIRYCISASDSFKLQRVTQGEGNLPKLLLTSKHGRCFSEAVTYLFGGYITSWKNMVFQWWKVIEEESQKEEEEEQRHGISLAKNQTPPN</sequence>
<reference evidence="1 2" key="1">
    <citation type="journal article" date="2021" name="Plant Biotechnol. J.">
        <title>Multi-omics assisted identification of the key and species-specific regulatory components of drought-tolerant mechanisms in Gossypium stocksii.</title>
        <authorList>
            <person name="Yu D."/>
            <person name="Ke L."/>
            <person name="Zhang D."/>
            <person name="Wu Y."/>
            <person name="Sun Y."/>
            <person name="Mei J."/>
            <person name="Sun J."/>
            <person name="Sun Y."/>
        </authorList>
    </citation>
    <scope>NUCLEOTIDE SEQUENCE [LARGE SCALE GENOMIC DNA]</scope>
    <source>
        <strain evidence="2">cv. E1</strain>
        <tissue evidence="1">Leaf</tissue>
    </source>
</reference>
<accession>A0A9D3UAJ6</accession>
<name>A0A9D3UAJ6_9ROSI</name>
<organism evidence="1 2">
    <name type="scientific">Gossypium stocksii</name>
    <dbReference type="NCBI Taxonomy" id="47602"/>
    <lineage>
        <taxon>Eukaryota</taxon>
        <taxon>Viridiplantae</taxon>
        <taxon>Streptophyta</taxon>
        <taxon>Embryophyta</taxon>
        <taxon>Tracheophyta</taxon>
        <taxon>Spermatophyta</taxon>
        <taxon>Magnoliopsida</taxon>
        <taxon>eudicotyledons</taxon>
        <taxon>Gunneridae</taxon>
        <taxon>Pentapetalae</taxon>
        <taxon>rosids</taxon>
        <taxon>malvids</taxon>
        <taxon>Malvales</taxon>
        <taxon>Malvaceae</taxon>
        <taxon>Malvoideae</taxon>
        <taxon>Gossypium</taxon>
    </lineage>
</organism>
<proteinExistence type="predicted"/>
<evidence type="ECO:0000313" key="2">
    <source>
        <dbReference type="Proteomes" id="UP000828251"/>
    </source>
</evidence>
<keyword evidence="2" id="KW-1185">Reference proteome</keyword>
<dbReference type="EMBL" id="JAIQCV010000013">
    <property type="protein sequence ID" value="KAH1032791.1"/>
    <property type="molecule type" value="Genomic_DNA"/>
</dbReference>
<gene>
    <name evidence="1" type="ORF">J1N35_044965</name>
</gene>
<comment type="caution">
    <text evidence="1">The sequence shown here is derived from an EMBL/GenBank/DDBJ whole genome shotgun (WGS) entry which is preliminary data.</text>
</comment>
<evidence type="ECO:0000313" key="1">
    <source>
        <dbReference type="EMBL" id="KAH1032791.1"/>
    </source>
</evidence>